<dbReference type="Gene3D" id="3.40.50.12780">
    <property type="entry name" value="N-terminal domain of ligase-like"/>
    <property type="match status" value="1"/>
</dbReference>
<organism evidence="4 5">
    <name type="scientific">Cryptosporidium canis</name>
    <dbReference type="NCBI Taxonomy" id="195482"/>
    <lineage>
        <taxon>Eukaryota</taxon>
        <taxon>Sar</taxon>
        <taxon>Alveolata</taxon>
        <taxon>Apicomplexa</taxon>
        <taxon>Conoidasida</taxon>
        <taxon>Coccidia</taxon>
        <taxon>Eucoccidiorida</taxon>
        <taxon>Eimeriorina</taxon>
        <taxon>Cryptosporidiidae</taxon>
        <taxon>Cryptosporidium</taxon>
    </lineage>
</organism>
<dbReference type="PANTHER" id="PTHR43201:SF5">
    <property type="entry name" value="MEDIUM-CHAIN ACYL-COA LIGASE ACSF2, MITOCHONDRIAL"/>
    <property type="match status" value="1"/>
</dbReference>
<dbReference type="EMBL" id="JAPCXB010000077">
    <property type="protein sequence ID" value="KAJ1609822.1"/>
    <property type="molecule type" value="Genomic_DNA"/>
</dbReference>
<name>A0ABQ8P6J5_9CRYT</name>
<dbReference type="SUPFAM" id="SSF56801">
    <property type="entry name" value="Acetyl-CoA synthetase-like"/>
    <property type="match status" value="1"/>
</dbReference>
<dbReference type="PANTHER" id="PTHR43201">
    <property type="entry name" value="ACYL-COA SYNTHETASE"/>
    <property type="match status" value="1"/>
</dbReference>
<accession>A0ABQ8P6J5</accession>
<dbReference type="PROSITE" id="PS00455">
    <property type="entry name" value="AMP_BINDING"/>
    <property type="match status" value="1"/>
</dbReference>
<feature type="domain" description="AMP-dependent synthetase/ligase" evidence="3">
    <location>
        <begin position="262"/>
        <end position="533"/>
    </location>
</feature>
<evidence type="ECO:0000256" key="1">
    <source>
        <dbReference type="ARBA" id="ARBA00006432"/>
    </source>
</evidence>
<comment type="similarity">
    <text evidence="1">Belongs to the ATP-dependent AMP-binding enzyme family.</text>
</comment>
<dbReference type="Proteomes" id="UP001071777">
    <property type="component" value="Unassembled WGS sequence"/>
</dbReference>
<evidence type="ECO:0000313" key="4">
    <source>
        <dbReference type="EMBL" id="KAJ1609822.1"/>
    </source>
</evidence>
<sequence>MSIKNTMLATNHPHIKGRQTQFEYDSVCFSKENNCSHAKVKGVNIEYWRKNGQSWKRICILRNLFEYFYNLMLVHLHVFVDSNSIKDNINYSRIKVGCLWNGNKIQDIVFREICYTNHFFIPVILNYANDDPEIISYKLFVAECQILLYDVDIHKTFIDEILDIFSSKYGKKILVLSSEQIFSSNGFNEKVYLNEHLQEIFSSNKTEKPIDANGAKNILSEESFNLINKFESSIIHQNLENIELDRFNLNIENLCLEKDANNKDKFDADNNSKIRNIIFTSGSTGKPKGVKLTFGNYFEMINTFSVLYKNDNQIKPIFVVTNPLHHINSTCFTEYCIRSSSKLVLIHKYSKEYWLILNETIKNSINNYGRDFMIIVPLVPKHFEYFYSMIENNYFQDQTELLQNLSHPSVNFFFGSSAVSSNLINIFKELFNGKIPRVRFGSTETCLQLCGTDLFMNNSLVNMAYKIEGECCENSLNSNKRKCGHFIGRSIQPFAEIFIVKSIDLSSDDFLVPTDEFEVGHIICRGKTVMNGYINHESVLITREILDRTFNNNSKIRSNTLYICDSHPWYIGLGDQGYWISGETSNVQTSSIVNILGEEKEVIHLTKSPRKILSEKLNLCACCDSRIILDNIFLFWISRSSSIIKIGGVKYSSEEINNRIVSAIKMLKTPVLPDDFFSTVISNKDNSISNDDKILFVYEPFEGSEHMKKLINSDAIKSKIPKQYIPYKIIEATIPKTFKGSINYEKLLEKINY</sequence>
<evidence type="ECO:0000259" key="3">
    <source>
        <dbReference type="Pfam" id="PF00501"/>
    </source>
</evidence>
<dbReference type="Pfam" id="PF00501">
    <property type="entry name" value="AMP-binding"/>
    <property type="match status" value="1"/>
</dbReference>
<dbReference type="InterPro" id="IPR042099">
    <property type="entry name" value="ANL_N_sf"/>
</dbReference>
<protein>
    <submittedName>
        <fullName evidence="4">Acyl-CoA synthetase</fullName>
    </submittedName>
</protein>
<dbReference type="InterPro" id="IPR000873">
    <property type="entry name" value="AMP-dep_synth/lig_dom"/>
</dbReference>
<dbReference type="InterPro" id="IPR020845">
    <property type="entry name" value="AMP-binding_CS"/>
</dbReference>
<gene>
    <name evidence="4" type="ORF">OJ252_2088</name>
</gene>
<proteinExistence type="inferred from homology"/>
<comment type="caution">
    <text evidence="4">The sequence shown here is derived from an EMBL/GenBank/DDBJ whole genome shotgun (WGS) entry which is preliminary data.</text>
</comment>
<reference evidence="4" key="1">
    <citation type="submission" date="2022-10" db="EMBL/GenBank/DDBJ databases">
        <title>Adaptive evolution leads to modifications in subtelomeric GC content in a zoonotic Cryptosporidium species.</title>
        <authorList>
            <person name="Li J."/>
            <person name="Feng Y."/>
            <person name="Xiao L."/>
        </authorList>
    </citation>
    <scope>NUCLEOTIDE SEQUENCE</scope>
    <source>
        <strain evidence="4">25894</strain>
    </source>
</reference>
<evidence type="ECO:0000256" key="2">
    <source>
        <dbReference type="ARBA" id="ARBA00022598"/>
    </source>
</evidence>
<keyword evidence="5" id="KW-1185">Reference proteome</keyword>
<keyword evidence="2" id="KW-0436">Ligase</keyword>
<evidence type="ECO:0000313" key="5">
    <source>
        <dbReference type="Proteomes" id="UP001071777"/>
    </source>
</evidence>